<feature type="compositionally biased region" description="Polar residues" evidence="1">
    <location>
        <begin position="276"/>
        <end position="290"/>
    </location>
</feature>
<gene>
    <name evidence="2" type="ORF">CYCCA115_LOCUS20326</name>
</gene>
<proteinExistence type="predicted"/>
<keyword evidence="3" id="KW-1185">Reference proteome</keyword>
<feature type="compositionally biased region" description="Low complexity" evidence="1">
    <location>
        <begin position="58"/>
        <end position="70"/>
    </location>
</feature>
<name>A0AAD2PWY8_9STRA</name>
<organism evidence="2 3">
    <name type="scientific">Cylindrotheca closterium</name>
    <dbReference type="NCBI Taxonomy" id="2856"/>
    <lineage>
        <taxon>Eukaryota</taxon>
        <taxon>Sar</taxon>
        <taxon>Stramenopiles</taxon>
        <taxon>Ochrophyta</taxon>
        <taxon>Bacillariophyta</taxon>
        <taxon>Bacillariophyceae</taxon>
        <taxon>Bacillariophycidae</taxon>
        <taxon>Bacillariales</taxon>
        <taxon>Bacillariaceae</taxon>
        <taxon>Cylindrotheca</taxon>
    </lineage>
</organism>
<comment type="caution">
    <text evidence="2">The sequence shown here is derived from an EMBL/GenBank/DDBJ whole genome shotgun (WGS) entry which is preliminary data.</text>
</comment>
<feature type="compositionally biased region" description="Basic residues" evidence="1">
    <location>
        <begin position="75"/>
        <end position="89"/>
    </location>
</feature>
<evidence type="ECO:0000313" key="3">
    <source>
        <dbReference type="Proteomes" id="UP001295423"/>
    </source>
</evidence>
<evidence type="ECO:0000313" key="2">
    <source>
        <dbReference type="EMBL" id="CAJ1963787.1"/>
    </source>
</evidence>
<reference evidence="2" key="1">
    <citation type="submission" date="2023-08" db="EMBL/GenBank/DDBJ databases">
        <authorList>
            <person name="Audoor S."/>
            <person name="Bilcke G."/>
        </authorList>
    </citation>
    <scope>NUCLEOTIDE SEQUENCE</scope>
</reference>
<feature type="region of interest" description="Disordered" evidence="1">
    <location>
        <begin position="269"/>
        <end position="290"/>
    </location>
</feature>
<dbReference type="AlphaFoldDB" id="A0AAD2PWY8"/>
<dbReference type="EMBL" id="CAKOGP040002158">
    <property type="protein sequence ID" value="CAJ1963787.1"/>
    <property type="molecule type" value="Genomic_DNA"/>
</dbReference>
<dbReference type="Proteomes" id="UP001295423">
    <property type="component" value="Unassembled WGS sequence"/>
</dbReference>
<evidence type="ECO:0000256" key="1">
    <source>
        <dbReference type="SAM" id="MobiDB-lite"/>
    </source>
</evidence>
<feature type="region of interest" description="Disordered" evidence="1">
    <location>
        <begin position="49"/>
        <end position="108"/>
    </location>
</feature>
<accession>A0AAD2PWY8</accession>
<sequence>MKHPTTSHKRKTLYKLLNMGSMQQQHQHRGMKHYEYQVFGGGSRRIGEEYEEEETSQFHHSSSSPSSPASFDRHSHIHSHTHSHIHTTHTTHSNSYNTSTKTPELSSTPKMISQIGGLGVFEFIASYFSRCILEDPHLHEVYGGISKEQAFLLHVGLLLFCVNDNFIQCLSDNYEEDEEALLMIARARENPGLQEQVRLGLMNEPMYFNRVFHHLMEALSVCLCRKSVLLLLSRLAMVRNILQVLHRDQMNYNLATIREHEILSERSESSSSSSSTWSFAYQRSKGATNE</sequence>
<protein>
    <submittedName>
        <fullName evidence="2">Uncharacterized protein</fullName>
    </submittedName>
</protein>
<feature type="compositionally biased region" description="Low complexity" evidence="1">
    <location>
        <begin position="90"/>
        <end position="100"/>
    </location>
</feature>